<dbReference type="CDD" id="cd12167">
    <property type="entry name" value="2-Hacid_dh_8"/>
    <property type="match status" value="1"/>
</dbReference>
<dbReference type="PROSITE" id="PS00670">
    <property type="entry name" value="D_2_HYDROXYACID_DH_2"/>
    <property type="match status" value="1"/>
</dbReference>
<dbReference type="PANTHER" id="PTHR10996">
    <property type="entry name" value="2-HYDROXYACID DEHYDROGENASE-RELATED"/>
    <property type="match status" value="1"/>
</dbReference>
<comment type="caution">
    <text evidence="7">The sequence shown here is derived from an EMBL/GenBank/DDBJ whole genome shotgun (WGS) entry which is preliminary data.</text>
</comment>
<dbReference type="AlphaFoldDB" id="A0A5C4SZN9"/>
<evidence type="ECO:0000259" key="6">
    <source>
        <dbReference type="Pfam" id="PF02826"/>
    </source>
</evidence>
<name>A0A5C4SZN9_9BACL</name>
<dbReference type="InterPro" id="IPR006139">
    <property type="entry name" value="D-isomer_2_OHA_DH_cat_dom"/>
</dbReference>
<dbReference type="Gene3D" id="3.40.50.720">
    <property type="entry name" value="NAD(P)-binding Rossmann-like Domain"/>
    <property type="match status" value="2"/>
</dbReference>
<dbReference type="InterPro" id="IPR050223">
    <property type="entry name" value="D-isomer_2-hydroxyacid_DH"/>
</dbReference>
<dbReference type="GO" id="GO:0005829">
    <property type="term" value="C:cytosol"/>
    <property type="evidence" value="ECO:0007669"/>
    <property type="project" value="TreeGrafter"/>
</dbReference>
<feature type="domain" description="D-isomer specific 2-hydroxyacid dehydrogenase NAD-binding" evidence="6">
    <location>
        <begin position="128"/>
        <end position="302"/>
    </location>
</feature>
<evidence type="ECO:0000256" key="1">
    <source>
        <dbReference type="ARBA" id="ARBA00005854"/>
    </source>
</evidence>
<keyword evidence="3" id="KW-0520">NAD</keyword>
<feature type="domain" description="D-isomer specific 2-hydroxyacid dehydrogenase catalytic" evidence="5">
    <location>
        <begin position="51"/>
        <end position="329"/>
    </location>
</feature>
<dbReference type="GO" id="GO:0051287">
    <property type="term" value="F:NAD binding"/>
    <property type="evidence" value="ECO:0007669"/>
    <property type="project" value="InterPro"/>
</dbReference>
<accession>A0A5C4SZN9</accession>
<evidence type="ECO:0000313" key="8">
    <source>
        <dbReference type="Proteomes" id="UP000307943"/>
    </source>
</evidence>
<proteinExistence type="inferred from homology"/>
<evidence type="ECO:0000256" key="3">
    <source>
        <dbReference type="ARBA" id="ARBA00023027"/>
    </source>
</evidence>
<reference evidence="7 8" key="1">
    <citation type="submission" date="2019-05" db="EMBL/GenBank/DDBJ databases">
        <title>We sequenced the genome of Paenibacillus hemerocallicola KCTC 33185 for further insight into its adaptation and study the phylogeny of Paenibacillus.</title>
        <authorList>
            <person name="Narsing Rao M.P."/>
        </authorList>
    </citation>
    <scope>NUCLEOTIDE SEQUENCE [LARGE SCALE GENOMIC DNA]</scope>
    <source>
        <strain evidence="7 8">KCTC 33185</strain>
    </source>
</reference>
<evidence type="ECO:0000256" key="4">
    <source>
        <dbReference type="RuleBase" id="RU003719"/>
    </source>
</evidence>
<dbReference type="InterPro" id="IPR029753">
    <property type="entry name" value="D-isomer_DH_CS"/>
</dbReference>
<evidence type="ECO:0000259" key="5">
    <source>
        <dbReference type="Pfam" id="PF00389"/>
    </source>
</evidence>
<dbReference type="EMBL" id="VDCQ01000063">
    <property type="protein sequence ID" value="TNJ62262.1"/>
    <property type="molecule type" value="Genomic_DNA"/>
</dbReference>
<dbReference type="SUPFAM" id="SSF51735">
    <property type="entry name" value="NAD(P)-binding Rossmann-fold domains"/>
    <property type="match status" value="1"/>
</dbReference>
<gene>
    <name evidence="7" type="ORF">FE784_31775</name>
</gene>
<evidence type="ECO:0000313" key="7">
    <source>
        <dbReference type="EMBL" id="TNJ62262.1"/>
    </source>
</evidence>
<dbReference type="SUPFAM" id="SSF52283">
    <property type="entry name" value="Formate/glycerate dehydrogenase catalytic domain-like"/>
    <property type="match status" value="1"/>
</dbReference>
<keyword evidence="8" id="KW-1185">Reference proteome</keyword>
<protein>
    <submittedName>
        <fullName evidence="7">Hydroxyacid dehydrogenase</fullName>
    </submittedName>
</protein>
<dbReference type="Pfam" id="PF00389">
    <property type="entry name" value="2-Hacid_dh"/>
    <property type="match status" value="1"/>
</dbReference>
<dbReference type="GO" id="GO:0016618">
    <property type="term" value="F:hydroxypyruvate reductase [NAD(P)H] activity"/>
    <property type="evidence" value="ECO:0007669"/>
    <property type="project" value="TreeGrafter"/>
</dbReference>
<sequence length="342" mass="38305">MHIFYITKEWRTGSLKWTIALCYPPNLQRPILHEWHLERLADLGRVLHTEWSDPEQARRALYEADAAITSWGTPRLDEEWLCHCPRLKVVAHAAGTVKGLVSAALWERGIRVSSANGPLGEGVAETALGMTIASLKNMWRIDRAARAGGWTEERRLARELYQITVGVIGAGKAGTHYMKLLRPFRVKVLVYDPFVSRQRLAELGATRTELDELIRQSDVVSIHAPLLPSTRNMLDRGRLMAMKDDAIIINTARAPIIDEEALIEQLSLGRLFACLDVTSSEPLAADHPLRSLPNCALTCHIAGAVSNGGYRLGQFAVEELERFKRGMKMEGEVEREQMEILA</sequence>
<dbReference type="InterPro" id="IPR006140">
    <property type="entry name" value="D-isomer_DH_NAD-bd"/>
</dbReference>
<organism evidence="7 8">
    <name type="scientific">Paenibacillus hemerocallicola</name>
    <dbReference type="NCBI Taxonomy" id="1172614"/>
    <lineage>
        <taxon>Bacteria</taxon>
        <taxon>Bacillati</taxon>
        <taxon>Bacillota</taxon>
        <taxon>Bacilli</taxon>
        <taxon>Bacillales</taxon>
        <taxon>Paenibacillaceae</taxon>
        <taxon>Paenibacillus</taxon>
    </lineage>
</organism>
<dbReference type="Proteomes" id="UP000307943">
    <property type="component" value="Unassembled WGS sequence"/>
</dbReference>
<dbReference type="InterPro" id="IPR036291">
    <property type="entry name" value="NAD(P)-bd_dom_sf"/>
</dbReference>
<dbReference type="GO" id="GO:0030267">
    <property type="term" value="F:glyoxylate reductase (NADPH) activity"/>
    <property type="evidence" value="ECO:0007669"/>
    <property type="project" value="TreeGrafter"/>
</dbReference>
<comment type="similarity">
    <text evidence="1 4">Belongs to the D-isomer specific 2-hydroxyacid dehydrogenase family.</text>
</comment>
<evidence type="ECO:0000256" key="2">
    <source>
        <dbReference type="ARBA" id="ARBA00023002"/>
    </source>
</evidence>
<dbReference type="OrthoDB" id="9805416at2"/>
<dbReference type="Pfam" id="PF02826">
    <property type="entry name" value="2-Hacid_dh_C"/>
    <property type="match status" value="1"/>
</dbReference>
<dbReference type="PANTHER" id="PTHR10996:SF178">
    <property type="entry name" value="2-HYDROXYACID DEHYDROGENASE YGL185C-RELATED"/>
    <property type="match status" value="1"/>
</dbReference>
<keyword evidence="2 4" id="KW-0560">Oxidoreductase</keyword>